<organism evidence="2 3">
    <name type="scientific">Candidatus Pseudogracilibacillus intestinigallinarum</name>
    <dbReference type="NCBI Taxonomy" id="2838742"/>
    <lineage>
        <taxon>Bacteria</taxon>
        <taxon>Bacillati</taxon>
        <taxon>Bacillota</taxon>
        <taxon>Bacilli</taxon>
        <taxon>Bacillales</taxon>
        <taxon>Bacillaceae</taxon>
        <taxon>Pseudogracilibacillus</taxon>
    </lineage>
</organism>
<evidence type="ECO:0000313" key="2">
    <source>
        <dbReference type="EMBL" id="HIV73739.1"/>
    </source>
</evidence>
<evidence type="ECO:0000256" key="1">
    <source>
        <dbReference type="SAM" id="MobiDB-lite"/>
    </source>
</evidence>
<dbReference type="PANTHER" id="PTHR37166:SF1">
    <property type="entry name" value="PROTEIN FLAG"/>
    <property type="match status" value="1"/>
</dbReference>
<proteinExistence type="predicted"/>
<dbReference type="EMBL" id="DXHX01000023">
    <property type="protein sequence ID" value="HIV73739.1"/>
    <property type="molecule type" value="Genomic_DNA"/>
</dbReference>
<dbReference type="SUPFAM" id="SSF160214">
    <property type="entry name" value="FlaG-like"/>
    <property type="match status" value="1"/>
</dbReference>
<evidence type="ECO:0000313" key="3">
    <source>
        <dbReference type="Proteomes" id="UP000823937"/>
    </source>
</evidence>
<dbReference type="InterPro" id="IPR035924">
    <property type="entry name" value="FlaG-like_sf"/>
</dbReference>
<sequence length="114" mass="13243">MNISDKISQPMTMSQNSPSLEDATNRLLQTKLIKEVHKNVKKEDVQNAVERMNSFIDPFQTHLKFVFHEELNEYYVTVVNPVTDEIIREIPPKKMLDMYAAMTEFVGIVVDEQV</sequence>
<dbReference type="Gene3D" id="3.30.160.170">
    <property type="entry name" value="FlaG-like"/>
    <property type="match status" value="1"/>
</dbReference>
<accession>A0A9D1PK23</accession>
<dbReference type="AlphaFoldDB" id="A0A9D1PK23"/>
<keyword evidence="2" id="KW-0282">Flagellum</keyword>
<name>A0A9D1PK23_9BACI</name>
<reference evidence="2" key="1">
    <citation type="journal article" date="2021" name="PeerJ">
        <title>Extensive microbial diversity within the chicken gut microbiome revealed by metagenomics and culture.</title>
        <authorList>
            <person name="Gilroy R."/>
            <person name="Ravi A."/>
            <person name="Getino M."/>
            <person name="Pursley I."/>
            <person name="Horton D.L."/>
            <person name="Alikhan N.F."/>
            <person name="Baker D."/>
            <person name="Gharbi K."/>
            <person name="Hall N."/>
            <person name="Watson M."/>
            <person name="Adriaenssens E.M."/>
            <person name="Foster-Nyarko E."/>
            <person name="Jarju S."/>
            <person name="Secka A."/>
            <person name="Antonio M."/>
            <person name="Oren A."/>
            <person name="Chaudhuri R.R."/>
            <person name="La Ragione R."/>
            <person name="Hildebrand F."/>
            <person name="Pallen M.J."/>
        </authorList>
    </citation>
    <scope>NUCLEOTIDE SEQUENCE</scope>
    <source>
        <strain evidence="2">CHK169-2315</strain>
    </source>
</reference>
<reference evidence="2" key="2">
    <citation type="submission" date="2021-04" db="EMBL/GenBank/DDBJ databases">
        <authorList>
            <person name="Gilroy R."/>
        </authorList>
    </citation>
    <scope>NUCLEOTIDE SEQUENCE</scope>
    <source>
        <strain evidence="2">CHK169-2315</strain>
    </source>
</reference>
<feature type="region of interest" description="Disordered" evidence="1">
    <location>
        <begin position="1"/>
        <end position="21"/>
    </location>
</feature>
<comment type="caution">
    <text evidence="2">The sequence shown here is derived from an EMBL/GenBank/DDBJ whole genome shotgun (WGS) entry which is preliminary data.</text>
</comment>
<dbReference type="PANTHER" id="PTHR37166">
    <property type="entry name" value="PROTEIN FLAG"/>
    <property type="match status" value="1"/>
</dbReference>
<keyword evidence="2" id="KW-0966">Cell projection</keyword>
<dbReference type="NCBIfam" id="NF005834">
    <property type="entry name" value="PRK07738.1"/>
    <property type="match status" value="1"/>
</dbReference>
<keyword evidence="2" id="KW-0969">Cilium</keyword>
<gene>
    <name evidence="2" type="primary">flaG</name>
    <name evidence="2" type="ORF">H9895_01510</name>
</gene>
<dbReference type="Proteomes" id="UP000823937">
    <property type="component" value="Unassembled WGS sequence"/>
</dbReference>
<dbReference type="Pfam" id="PF03646">
    <property type="entry name" value="FlaG"/>
    <property type="match status" value="1"/>
</dbReference>
<protein>
    <submittedName>
        <fullName evidence="2">Flagellar protein FlaG</fullName>
    </submittedName>
</protein>
<dbReference type="InterPro" id="IPR005186">
    <property type="entry name" value="FlaG"/>
</dbReference>
<feature type="compositionally biased region" description="Polar residues" evidence="1">
    <location>
        <begin position="1"/>
        <end position="19"/>
    </location>
</feature>